<reference evidence="2" key="1">
    <citation type="submission" date="2014-05" db="EMBL/GenBank/DDBJ databases">
        <title>Genome sequence of Mycobacterium aromaticivorans strain JS19b1T (= DSM 45407T).</title>
        <authorList>
            <person name="Kwak Y."/>
            <person name="Park G.-S."/>
            <person name="Li Q.X."/>
            <person name="Lee S.-E."/>
            <person name="Shin J.-H."/>
        </authorList>
    </citation>
    <scope>NUCLEOTIDE SEQUENCE [LARGE SCALE GENOMIC DNA]</scope>
    <source>
        <strain evidence="2">JS19b1</strain>
    </source>
</reference>
<evidence type="ECO:0000256" key="1">
    <source>
        <dbReference type="SAM" id="MobiDB-lite"/>
    </source>
</evidence>
<proteinExistence type="predicted"/>
<organism evidence="2 3">
    <name type="scientific">Mycolicibacterium aromaticivorans JS19b1 = JCM 16368</name>
    <dbReference type="NCBI Taxonomy" id="1440774"/>
    <lineage>
        <taxon>Bacteria</taxon>
        <taxon>Bacillati</taxon>
        <taxon>Actinomycetota</taxon>
        <taxon>Actinomycetes</taxon>
        <taxon>Mycobacteriales</taxon>
        <taxon>Mycobacteriaceae</taxon>
        <taxon>Mycolicibacterium</taxon>
    </lineage>
</organism>
<sequence>MLFPPFDKTWIEWRTQHYRVGAYVTPTATNCLAVWLVISGKKTISFFDQPDIVMLDPTGIFAGRDEFANQVWTRRISHQQAAFTQVYDVLAYLNQPHATREEVRPRQYRVPAEPQTDVRTALIDVATTQSPTHRTRAPKVSPLHNVRGHVRRDRSGKEIRVRAYPRGDATNGTTIGTYRVQPQPPPDPQD</sequence>
<gene>
    <name evidence="2" type="ORF">Y900_029870</name>
</gene>
<name>A0A064CDQ4_9MYCO</name>
<evidence type="ECO:0000313" key="3">
    <source>
        <dbReference type="Proteomes" id="UP000022835"/>
    </source>
</evidence>
<accession>A0A064CDQ4</accession>
<comment type="caution">
    <text evidence="2">The sequence shown here is derived from an EMBL/GenBank/DDBJ whole genome shotgun (WGS) entry which is preliminary data.</text>
</comment>
<dbReference type="eggNOG" id="ENOG50321TS">
    <property type="taxonomic scope" value="Bacteria"/>
</dbReference>
<dbReference type="Proteomes" id="UP000022835">
    <property type="component" value="Unassembled WGS sequence"/>
</dbReference>
<feature type="region of interest" description="Disordered" evidence="1">
    <location>
        <begin position="151"/>
        <end position="190"/>
    </location>
</feature>
<dbReference type="EMBL" id="JALN02000003">
    <property type="protein sequence ID" value="KDE96843.1"/>
    <property type="molecule type" value="Genomic_DNA"/>
</dbReference>
<dbReference type="AlphaFoldDB" id="A0A064CDQ4"/>
<protein>
    <submittedName>
        <fullName evidence="2">Uncharacterized protein</fullName>
    </submittedName>
</protein>
<evidence type="ECO:0000313" key="2">
    <source>
        <dbReference type="EMBL" id="KDE96843.1"/>
    </source>
</evidence>
<keyword evidence="3" id="KW-1185">Reference proteome</keyword>